<dbReference type="Pfam" id="PF03466">
    <property type="entry name" value="LysR_substrate"/>
    <property type="match status" value="1"/>
</dbReference>
<sequence length="303" mass="34504">MRYRRLDLNLLIALEALLSEKSVTQAAVKLHMTQPAMSGALARLRENLDDQLLVQVGRQLELTPRAETLLEPVRDIILRVDSVLLNEADFDPQNSKRHFVIVASDYVIRTFLIDVLRNVHQSAPGISFEFRHPSKNSQAELAAGDIDFFIGPEIDTSGKHPSSILFEDTYSVIAWTDNTALKGSISFDEFMALGHVIFRGSDSSLPWFDRWFTRQFKDARRIECSVHSFDLQPYMVVGTDLIATMPAKLAHKYAEYLPLELYDPPMDLPVLTEVLQWNSFRGEDPAIQWFRKVLEEAASTKHT</sequence>
<dbReference type="Gene3D" id="1.10.10.10">
    <property type="entry name" value="Winged helix-like DNA-binding domain superfamily/Winged helix DNA-binding domain"/>
    <property type="match status" value="1"/>
</dbReference>
<accession>A0A2A5C8K2</accession>
<reference evidence="7" key="1">
    <citation type="submission" date="2017-08" db="EMBL/GenBank/DDBJ databases">
        <title>A dynamic microbial community with high functional redundancy inhabits the cold, oxic subseafloor aquifer.</title>
        <authorList>
            <person name="Tully B.J."/>
            <person name="Wheat C.G."/>
            <person name="Glazer B.T."/>
            <person name="Huber J.A."/>
        </authorList>
    </citation>
    <scope>NUCLEOTIDE SEQUENCE [LARGE SCALE GENOMIC DNA]</scope>
</reference>
<dbReference type="InterPro" id="IPR005119">
    <property type="entry name" value="LysR_subst-bd"/>
</dbReference>
<dbReference type="EMBL" id="NVWI01000012">
    <property type="protein sequence ID" value="PCJ39801.1"/>
    <property type="molecule type" value="Genomic_DNA"/>
</dbReference>
<dbReference type="GO" id="GO:0003700">
    <property type="term" value="F:DNA-binding transcription factor activity"/>
    <property type="evidence" value="ECO:0007669"/>
    <property type="project" value="InterPro"/>
</dbReference>
<dbReference type="Proteomes" id="UP000228987">
    <property type="component" value="Unassembled WGS sequence"/>
</dbReference>
<evidence type="ECO:0000259" key="5">
    <source>
        <dbReference type="PROSITE" id="PS50931"/>
    </source>
</evidence>
<evidence type="ECO:0000256" key="1">
    <source>
        <dbReference type="ARBA" id="ARBA00009437"/>
    </source>
</evidence>
<protein>
    <submittedName>
        <fullName evidence="6">Nodulation protein NfeD</fullName>
    </submittedName>
</protein>
<dbReference type="PANTHER" id="PTHR30118">
    <property type="entry name" value="HTH-TYPE TRANSCRIPTIONAL REGULATOR LEUO-RELATED"/>
    <property type="match status" value="1"/>
</dbReference>
<dbReference type="InterPro" id="IPR050389">
    <property type="entry name" value="LysR-type_TF"/>
</dbReference>
<dbReference type="InterPro" id="IPR036390">
    <property type="entry name" value="WH_DNA-bd_sf"/>
</dbReference>
<dbReference type="SUPFAM" id="SSF53850">
    <property type="entry name" value="Periplasmic binding protein-like II"/>
    <property type="match status" value="1"/>
</dbReference>
<dbReference type="PRINTS" id="PR00039">
    <property type="entry name" value="HTHLYSR"/>
</dbReference>
<evidence type="ECO:0000313" key="6">
    <source>
        <dbReference type="EMBL" id="PCJ39801.1"/>
    </source>
</evidence>
<organism evidence="6 7">
    <name type="scientific">SAR86 cluster bacterium</name>
    <dbReference type="NCBI Taxonomy" id="2030880"/>
    <lineage>
        <taxon>Bacteria</taxon>
        <taxon>Pseudomonadati</taxon>
        <taxon>Pseudomonadota</taxon>
        <taxon>Gammaproteobacteria</taxon>
        <taxon>SAR86 cluster</taxon>
    </lineage>
</organism>
<evidence type="ECO:0000256" key="3">
    <source>
        <dbReference type="ARBA" id="ARBA00023125"/>
    </source>
</evidence>
<dbReference type="GO" id="GO:0003677">
    <property type="term" value="F:DNA binding"/>
    <property type="evidence" value="ECO:0007669"/>
    <property type="project" value="UniProtKB-KW"/>
</dbReference>
<evidence type="ECO:0000313" key="7">
    <source>
        <dbReference type="Proteomes" id="UP000228987"/>
    </source>
</evidence>
<dbReference type="Pfam" id="PF00126">
    <property type="entry name" value="HTH_1"/>
    <property type="match status" value="1"/>
</dbReference>
<dbReference type="InterPro" id="IPR036388">
    <property type="entry name" value="WH-like_DNA-bd_sf"/>
</dbReference>
<dbReference type="PROSITE" id="PS50931">
    <property type="entry name" value="HTH_LYSR"/>
    <property type="match status" value="1"/>
</dbReference>
<gene>
    <name evidence="6" type="ORF">COA71_13010</name>
</gene>
<proteinExistence type="inferred from homology"/>
<comment type="similarity">
    <text evidence="1">Belongs to the LysR transcriptional regulatory family.</text>
</comment>
<comment type="caution">
    <text evidence="6">The sequence shown here is derived from an EMBL/GenBank/DDBJ whole genome shotgun (WGS) entry which is preliminary data.</text>
</comment>
<dbReference type="PANTHER" id="PTHR30118:SF6">
    <property type="entry name" value="HTH-TYPE TRANSCRIPTIONAL REGULATOR LEUO"/>
    <property type="match status" value="1"/>
</dbReference>
<dbReference type="InterPro" id="IPR000847">
    <property type="entry name" value="LysR_HTH_N"/>
</dbReference>
<dbReference type="AlphaFoldDB" id="A0A2A5C8K2"/>
<keyword evidence="4" id="KW-0804">Transcription</keyword>
<keyword evidence="3" id="KW-0238">DNA-binding</keyword>
<feature type="domain" description="HTH lysR-type" evidence="5">
    <location>
        <begin position="6"/>
        <end position="63"/>
    </location>
</feature>
<dbReference type="Gene3D" id="3.40.190.10">
    <property type="entry name" value="Periplasmic binding protein-like II"/>
    <property type="match status" value="2"/>
</dbReference>
<evidence type="ECO:0000256" key="2">
    <source>
        <dbReference type="ARBA" id="ARBA00023015"/>
    </source>
</evidence>
<dbReference type="SUPFAM" id="SSF46785">
    <property type="entry name" value="Winged helix' DNA-binding domain"/>
    <property type="match status" value="1"/>
</dbReference>
<evidence type="ECO:0000256" key="4">
    <source>
        <dbReference type="ARBA" id="ARBA00023163"/>
    </source>
</evidence>
<keyword evidence="2" id="KW-0805">Transcription regulation</keyword>
<name>A0A2A5C8K2_9GAMM</name>